<reference evidence="2" key="1">
    <citation type="journal article" date="2015" name="Nature">
        <title>Complex archaea that bridge the gap between prokaryotes and eukaryotes.</title>
        <authorList>
            <person name="Spang A."/>
            <person name="Saw J.H."/>
            <person name="Jorgensen S.L."/>
            <person name="Zaremba-Niedzwiedzka K."/>
            <person name="Martijn J."/>
            <person name="Lind A.E."/>
            <person name="van Eijk R."/>
            <person name="Schleper C."/>
            <person name="Guy L."/>
            <person name="Ettema T.J."/>
        </authorList>
    </citation>
    <scope>NUCLEOTIDE SEQUENCE</scope>
</reference>
<accession>A0A0F9AEU4</accession>
<sequence>MAEPDTLELIDSQVKEPKVVNPAPRVPPPTKEELFIKFEESILERFGDGVSDTFVAGATRAFAQSFNARETLAEITNSMADRKNFLDNQRQFLEGGRKLSKRKSISITTALLEIATLGHFDYELEGLDEQEEALQRKIDSYKIDIDPEYQQLALQYIELNNQINRVEFKLNYWESLPILWQSGDWTNFEQSLTAQLELGTQRPVPVDFVPPQISDTLTPDDIVELETWFNEISSSLIQIPGKHKLIELRDAYEKKARPRVVALDVLTTEEIIKNLTTLAVPEAIPGIGPEQVLALLAEFEGEDTELFKQLEDSRVYARDKAQQYTA</sequence>
<name>A0A0F9AEU4_9ZZZZ</name>
<proteinExistence type="predicted"/>
<gene>
    <name evidence="2" type="ORF">LCGC14_2921020</name>
</gene>
<feature type="non-terminal residue" evidence="2">
    <location>
        <position position="326"/>
    </location>
</feature>
<protein>
    <submittedName>
        <fullName evidence="2">Uncharacterized protein</fullName>
    </submittedName>
</protein>
<dbReference type="EMBL" id="LAZR01058049">
    <property type="protein sequence ID" value="KKK70731.1"/>
    <property type="molecule type" value="Genomic_DNA"/>
</dbReference>
<dbReference type="AlphaFoldDB" id="A0A0F9AEU4"/>
<feature type="coiled-coil region" evidence="1">
    <location>
        <begin position="124"/>
        <end position="169"/>
    </location>
</feature>
<organism evidence="2">
    <name type="scientific">marine sediment metagenome</name>
    <dbReference type="NCBI Taxonomy" id="412755"/>
    <lineage>
        <taxon>unclassified sequences</taxon>
        <taxon>metagenomes</taxon>
        <taxon>ecological metagenomes</taxon>
    </lineage>
</organism>
<keyword evidence="1" id="KW-0175">Coiled coil</keyword>
<comment type="caution">
    <text evidence="2">The sequence shown here is derived from an EMBL/GenBank/DDBJ whole genome shotgun (WGS) entry which is preliminary data.</text>
</comment>
<evidence type="ECO:0000313" key="2">
    <source>
        <dbReference type="EMBL" id="KKK70731.1"/>
    </source>
</evidence>
<evidence type="ECO:0000256" key="1">
    <source>
        <dbReference type="SAM" id="Coils"/>
    </source>
</evidence>